<proteinExistence type="predicted"/>
<evidence type="ECO:0000313" key="2">
    <source>
        <dbReference type="Proteomes" id="UP000076842"/>
    </source>
</evidence>
<evidence type="ECO:0000313" key="1">
    <source>
        <dbReference type="EMBL" id="KZT59365.1"/>
    </source>
</evidence>
<reference evidence="1 2" key="1">
    <citation type="journal article" date="2016" name="Mol. Biol. Evol.">
        <title>Comparative Genomics of Early-Diverging Mushroom-Forming Fungi Provides Insights into the Origins of Lignocellulose Decay Capabilities.</title>
        <authorList>
            <person name="Nagy L.G."/>
            <person name="Riley R."/>
            <person name="Tritt A."/>
            <person name="Adam C."/>
            <person name="Daum C."/>
            <person name="Floudas D."/>
            <person name="Sun H."/>
            <person name="Yadav J.S."/>
            <person name="Pangilinan J."/>
            <person name="Larsson K.H."/>
            <person name="Matsuura K."/>
            <person name="Barry K."/>
            <person name="Labutti K."/>
            <person name="Kuo R."/>
            <person name="Ohm R.A."/>
            <person name="Bhattacharya S.S."/>
            <person name="Shirouzu T."/>
            <person name="Yoshinaga Y."/>
            <person name="Martin F.M."/>
            <person name="Grigoriev I.V."/>
            <person name="Hibbett D.S."/>
        </authorList>
    </citation>
    <scope>NUCLEOTIDE SEQUENCE [LARGE SCALE GENOMIC DNA]</scope>
    <source>
        <strain evidence="1 2">HHB12733</strain>
    </source>
</reference>
<organism evidence="1 2">
    <name type="scientific">Calocera cornea HHB12733</name>
    <dbReference type="NCBI Taxonomy" id="1353952"/>
    <lineage>
        <taxon>Eukaryota</taxon>
        <taxon>Fungi</taxon>
        <taxon>Dikarya</taxon>
        <taxon>Basidiomycota</taxon>
        <taxon>Agaricomycotina</taxon>
        <taxon>Dacrymycetes</taxon>
        <taxon>Dacrymycetales</taxon>
        <taxon>Dacrymycetaceae</taxon>
        <taxon>Calocera</taxon>
    </lineage>
</organism>
<sequence>MLGLSFKSTYELHKIIDKHLPVSRLHWKRVEVPLLDTSHVSVFWYRSALEAITALWGDQRFAEVLHFGPEQHFADKNRHVRLYSEMWTGNWWHRVQEQYPAGSTLIPYILATDKTQLTQFSGNRQGYPVYLTIGNLPIAIRQTISARAALLIGYLPTDDFGGLGLSEEACKIARQRLFHCCVGKLLEETKGPGFNGIHLASGDGVTRRCYPILAGWMADYPEQCLVTCTRY</sequence>
<dbReference type="EMBL" id="KV423941">
    <property type="protein sequence ID" value="KZT59365.1"/>
    <property type="molecule type" value="Genomic_DNA"/>
</dbReference>
<dbReference type="OrthoDB" id="2418900at2759"/>
<name>A0A165HJ33_9BASI</name>
<protein>
    <submittedName>
        <fullName evidence="1">Uncharacterized protein</fullName>
    </submittedName>
</protein>
<feature type="non-terminal residue" evidence="1">
    <location>
        <position position="231"/>
    </location>
</feature>
<dbReference type="InterPro" id="IPR041078">
    <property type="entry name" value="Plavaka"/>
</dbReference>
<dbReference type="Proteomes" id="UP000076842">
    <property type="component" value="Unassembled WGS sequence"/>
</dbReference>
<dbReference type="STRING" id="1353952.A0A165HJ33"/>
<dbReference type="AlphaFoldDB" id="A0A165HJ33"/>
<dbReference type="InParanoid" id="A0A165HJ33"/>
<keyword evidence="2" id="KW-1185">Reference proteome</keyword>
<accession>A0A165HJ33</accession>
<dbReference type="Pfam" id="PF18759">
    <property type="entry name" value="Plavaka"/>
    <property type="match status" value="1"/>
</dbReference>
<gene>
    <name evidence="1" type="ORF">CALCODRAFT_431029</name>
</gene>